<organism evidence="3 4">
    <name type="scientific">Actinospica acidithermotolerans</name>
    <dbReference type="NCBI Taxonomy" id="2828514"/>
    <lineage>
        <taxon>Bacteria</taxon>
        <taxon>Bacillati</taxon>
        <taxon>Actinomycetota</taxon>
        <taxon>Actinomycetes</taxon>
        <taxon>Catenulisporales</taxon>
        <taxon>Actinospicaceae</taxon>
        <taxon>Actinospica</taxon>
    </lineage>
</organism>
<keyword evidence="2" id="KW-1133">Transmembrane helix</keyword>
<evidence type="ECO:0000256" key="2">
    <source>
        <dbReference type="SAM" id="Phobius"/>
    </source>
</evidence>
<dbReference type="EMBL" id="JAGSOH010000010">
    <property type="protein sequence ID" value="MBR7825880.1"/>
    <property type="molecule type" value="Genomic_DNA"/>
</dbReference>
<feature type="region of interest" description="Disordered" evidence="1">
    <location>
        <begin position="44"/>
        <end position="109"/>
    </location>
</feature>
<comment type="caution">
    <text evidence="3">The sequence shown here is derived from an EMBL/GenBank/DDBJ whole genome shotgun (WGS) entry which is preliminary data.</text>
</comment>
<name>A0A941E983_9ACTN</name>
<keyword evidence="4" id="KW-1185">Reference proteome</keyword>
<dbReference type="AlphaFoldDB" id="A0A941E983"/>
<reference evidence="3" key="1">
    <citation type="submission" date="2021-04" db="EMBL/GenBank/DDBJ databases">
        <title>Genome based classification of Actinospica acidithermotolerans sp. nov., an actinobacterium isolated from an Indonesian hot spring.</title>
        <authorList>
            <person name="Kusuma A.B."/>
            <person name="Putra K.E."/>
            <person name="Nafisah S."/>
            <person name="Loh J."/>
            <person name="Nouioui I."/>
            <person name="Goodfellow M."/>
        </authorList>
    </citation>
    <scope>NUCLEOTIDE SEQUENCE</scope>
    <source>
        <strain evidence="3">MGRD01-02</strain>
    </source>
</reference>
<evidence type="ECO:0000256" key="1">
    <source>
        <dbReference type="SAM" id="MobiDB-lite"/>
    </source>
</evidence>
<proteinExistence type="predicted"/>
<gene>
    <name evidence="3" type="ORF">KDK95_06130</name>
</gene>
<dbReference type="Proteomes" id="UP000676325">
    <property type="component" value="Unassembled WGS sequence"/>
</dbReference>
<accession>A0A941E983</accession>
<keyword evidence="2" id="KW-0812">Transmembrane</keyword>
<keyword evidence="2" id="KW-0472">Membrane</keyword>
<evidence type="ECO:0000313" key="4">
    <source>
        <dbReference type="Proteomes" id="UP000676325"/>
    </source>
</evidence>
<dbReference type="RefSeq" id="WP_212517030.1">
    <property type="nucleotide sequence ID" value="NZ_JAGSOH010000010.1"/>
</dbReference>
<protein>
    <submittedName>
        <fullName evidence="3">Uncharacterized protein</fullName>
    </submittedName>
</protein>
<feature type="compositionally biased region" description="Polar residues" evidence="1">
    <location>
        <begin position="44"/>
        <end position="73"/>
    </location>
</feature>
<sequence>MGTFRNPVGPLPASVYWRRRIVLLGIPLFTIALVAYACSGTSGSPQNTAGPGAGNTASSSPTGVITPGSSETASGPPGNSYPTGTVTTGSAGAGSGGTGTASASGSAGSSLRAGATQAASGAEAGCALSLTIALDRTSSSGTVQYPAGTYPTFKISATDTGSANCTVDVSGKGLVVSVMPLGTTKPIWTSEVCSGASDLRVLGPGDAQSFPVVWKRWETQGTTCPVSKLPTVPQGTYTVNAEANGITTSAVEFILD</sequence>
<feature type="compositionally biased region" description="Low complexity" evidence="1">
    <location>
        <begin position="100"/>
        <end position="109"/>
    </location>
</feature>
<feature type="transmembrane region" description="Helical" evidence="2">
    <location>
        <begin position="21"/>
        <end position="37"/>
    </location>
</feature>
<evidence type="ECO:0000313" key="3">
    <source>
        <dbReference type="EMBL" id="MBR7825880.1"/>
    </source>
</evidence>